<accession>A0AA47E421</accession>
<evidence type="ECO:0000313" key="2">
    <source>
        <dbReference type="EMBL" id="QPT15933.1"/>
    </source>
</evidence>
<dbReference type="EMBL" id="CP065720">
    <property type="protein sequence ID" value="QPT15933.1"/>
    <property type="molecule type" value="Genomic_DNA"/>
</dbReference>
<dbReference type="Proteomes" id="UP000595058">
    <property type="component" value="Chromosome"/>
</dbReference>
<evidence type="ECO:0000313" key="4">
    <source>
        <dbReference type="Proteomes" id="UP000595058"/>
    </source>
</evidence>
<dbReference type="AlphaFoldDB" id="A0AA47E421"/>
<name>A0AA47E421_9GAMM</name>
<sequence length="57" mass="6171">MADPFERAAAKAPPIIGGGCTQRYDPEALSSELGTDFPEAEALWAELQADREPVDEH</sequence>
<evidence type="ECO:0000313" key="5">
    <source>
        <dbReference type="Proteomes" id="UP001164632"/>
    </source>
</evidence>
<dbReference type="GeneID" id="75213755"/>
<gene>
    <name evidence="2" type="ORF">I6G34_10605</name>
    <name evidence="3" type="ORF">OSV15_05725</name>
</gene>
<keyword evidence="4" id="KW-1185">Reference proteome</keyword>
<feature type="region of interest" description="Disordered" evidence="1">
    <location>
        <begin position="1"/>
        <end position="36"/>
    </location>
</feature>
<proteinExistence type="predicted"/>
<dbReference type="EMBL" id="CP113257">
    <property type="protein sequence ID" value="WAE53692.1"/>
    <property type="molecule type" value="Genomic_DNA"/>
</dbReference>
<evidence type="ECO:0000313" key="3">
    <source>
        <dbReference type="EMBL" id="WAE53692.1"/>
    </source>
</evidence>
<reference evidence="3" key="2">
    <citation type="submission" date="2022-11" db="EMBL/GenBank/DDBJ databases">
        <title>Genomic of Pseudomonas TF18.</title>
        <authorList>
            <person name="Liu T."/>
        </authorList>
    </citation>
    <scope>NUCLEOTIDE SEQUENCE</scope>
    <source>
        <strain evidence="3">TF18</strain>
    </source>
</reference>
<protein>
    <submittedName>
        <fullName evidence="3">Uncharacterized protein</fullName>
    </submittedName>
</protein>
<dbReference type="RefSeq" id="WP_166082497.1">
    <property type="nucleotide sequence ID" value="NZ_CP029772.1"/>
</dbReference>
<dbReference type="Proteomes" id="UP001164632">
    <property type="component" value="Chromosome"/>
</dbReference>
<reference evidence="2 4" key="1">
    <citation type="submission" date="2020-12" db="EMBL/GenBank/DDBJ databases">
        <title>FDA dAtabase for Regulatory Grade micrObial Sequences (FDA-ARGOS): Supporting development and validation of Infectious Disease Dx tests.</title>
        <authorList>
            <person name="Sproer C."/>
            <person name="Gronow S."/>
            <person name="Severitt S."/>
            <person name="Schroder I."/>
            <person name="Tallon L."/>
            <person name="Sadzewicz L."/>
            <person name="Zhao X."/>
            <person name="Boylan J."/>
            <person name="Ott S."/>
            <person name="Bowen H."/>
            <person name="Vavikolanu K."/>
            <person name="Mehta A."/>
            <person name="Aluvathingal J."/>
            <person name="Nadendla S."/>
            <person name="Lowell S."/>
            <person name="Myers T."/>
            <person name="Yan Y."/>
            <person name="Sichtig H."/>
        </authorList>
    </citation>
    <scope>NUCLEOTIDE SEQUENCE [LARGE SCALE GENOMIC DNA]</scope>
    <source>
        <strain evidence="2 4">FDAARGOS_877</strain>
    </source>
</reference>
<organism evidence="3 5">
    <name type="scientific">Stutzerimonas frequens</name>
    <dbReference type="NCBI Taxonomy" id="2968969"/>
    <lineage>
        <taxon>Bacteria</taxon>
        <taxon>Pseudomonadati</taxon>
        <taxon>Pseudomonadota</taxon>
        <taxon>Gammaproteobacteria</taxon>
        <taxon>Pseudomonadales</taxon>
        <taxon>Pseudomonadaceae</taxon>
        <taxon>Stutzerimonas</taxon>
    </lineage>
</organism>
<evidence type="ECO:0000256" key="1">
    <source>
        <dbReference type="SAM" id="MobiDB-lite"/>
    </source>
</evidence>